<dbReference type="InterPro" id="IPR035979">
    <property type="entry name" value="RBD_domain_sf"/>
</dbReference>
<dbReference type="EMBL" id="JAFJYH010000014">
    <property type="protein sequence ID" value="KAG4425045.1"/>
    <property type="molecule type" value="Genomic_DNA"/>
</dbReference>
<dbReference type="Proteomes" id="UP000664132">
    <property type="component" value="Unassembled WGS sequence"/>
</dbReference>
<dbReference type="PANTHER" id="PTHR35391">
    <property type="entry name" value="C2H2-TYPE DOMAIN-CONTAINING PROTEIN-RELATED"/>
    <property type="match status" value="1"/>
</dbReference>
<sequence>MATGVVFGGYLQDTSIVEAEVPSLAQASTQTISHLAKECIKEYDLVCAALKETTGASAAASGFSRDDILIKIQDARVRFKAWATNIAALQGGHLKSSLDFRLREATEIRSRVLKILESLGDSLSDAVLIVKGVRGNKIWELGAMSDSSFDSDLGSEYNADGSDDGSVEEKLMTSELDELLSAIKTANSSLMDISIVIRNTPTRDDYIKAAARYSLDSHWDISHVDAKFGSAKHSNEWLIQRLGKSITRRRQYLTYRKEHHDKLSKDWDQPAKEIVVLEEEETKAPQTLALTKATTYVAGLPAAPKDGSEVGSFETETSYQQTVAGETEEHLLKVPPPPKEAFECIPFEFGQPFQCPYCWTEQNMKGRNAWKKHVFRDLRPYVCTFQECNLRMFRSRNEWFAHELQAHRREWTCASCSKIFSSRSSFRTHLISHNTSLAGFELDVLILQSEEPMDRFPATACSFCDEWEEQISNPNQNEKRAFLNEGRIIAPFGTKTQFRRHLGRHMEQLALFALPRDSLDDLGEESDREIRRDLRVDDSDATTTTTVSERHGSTRAASAGSRNEDLQVSRESHDTTELEVCFRCCQCNKISPTSIFKGLNCPSCDHERCARCAHWYGHFKESNGVWHDIREETSAGTDGVGNTIRGDYEKTDLGLQRSDRNANARAEDLDEQATIDMPTRGTTGENTTTIFIGFYTTNITEDELLFMFHSFGDIIGVRKPNDKPFAYIKFRHRDDAERAVAEMNRFVVRGCSLLVDFAATNYAGGVGNPSANEMPHDHMLQDSEDQLPGEQSVPGSSLQDEPGREFSIGENENGLPSQDINAVVGLIDTEGVPEYDLTGERLPANSPNVSRSPVAGPRTLSETATASVVRVNGLSDTVTEVELQGHFQSCGNITYLKVYSGRGSGEVKFARPTDAKLAVEEKNGSVLRGSKIQVALGYLTSSYWSISEQRNFPMILEQLGSDWYAIADCMESKTHVMVKDYYQYNVDEGKQEWVEIVKKADERLRNSPTPVPATLNQSTASRSIGDPDYPRVKSILQKTMYHPPAADRKKHTRERMDLFSTWHKLNNDVKNDIARISNLKDELKIEDDVEKKAAVEILERRLIEPKKQLLVATKTIEIYDAKRRIHPNVTAFNHGKIVDELETELEAMAGYDGPKRAVPVHETDRDALHSFGDSRVESSDDDNDNRLEMNRRRAEKKILRSSPGNLQDQPTSHSIGSDMEEGDAHPALLQSRDRRSSGTRRMRRRIEGDGTNLGYHDKLSEIYENGEDGGFSDATVGLSGVNKTDFKDEKKIVEAYEQRERELDQQRLQETDRESSEFLLEGQRVLNRVITSPDVDNNIEERPTYASPTVNSSMRSAKENELQKWQPELLAEEEDDEINEAQQLKSGEEETEQISNRLGRDFEEAADSNTVDPSDVDEGVVVSSPIDSDAQVASTNLQMDLKFYERVQDLWLDRGRGFCVLFRTRVRN</sequence>
<keyword evidence="1" id="KW-0862">Zinc</keyword>
<feature type="region of interest" description="Disordered" evidence="4">
    <location>
        <begin position="1168"/>
        <end position="1187"/>
    </location>
</feature>
<dbReference type="InterPro" id="IPR000504">
    <property type="entry name" value="RRM_dom"/>
</dbReference>
<feature type="compositionally biased region" description="Basic and acidic residues" evidence="4">
    <location>
        <begin position="528"/>
        <end position="538"/>
    </location>
</feature>
<feature type="compositionally biased region" description="Polar residues" evidence="4">
    <location>
        <begin position="1346"/>
        <end position="1355"/>
    </location>
</feature>
<feature type="region of interest" description="Disordered" evidence="4">
    <location>
        <begin position="524"/>
        <end position="570"/>
    </location>
</feature>
<dbReference type="PROSITE" id="PS00028">
    <property type="entry name" value="ZINC_FINGER_C2H2_1"/>
    <property type="match status" value="1"/>
</dbReference>
<evidence type="ECO:0000256" key="3">
    <source>
        <dbReference type="SAM" id="Coils"/>
    </source>
</evidence>
<gene>
    <name evidence="7" type="ORF">IFR04_001815</name>
</gene>
<feature type="domain" description="RRM" evidence="5">
    <location>
        <begin position="688"/>
        <end position="760"/>
    </location>
</feature>
<protein>
    <recommendedName>
        <fullName evidence="9">RRM domain-containing protein</fullName>
    </recommendedName>
</protein>
<feature type="domain" description="C2H2-type" evidence="6">
    <location>
        <begin position="411"/>
        <end position="438"/>
    </location>
</feature>
<evidence type="ECO:0000313" key="8">
    <source>
        <dbReference type="Proteomes" id="UP000664132"/>
    </source>
</evidence>
<feature type="region of interest" description="Disordered" evidence="4">
    <location>
        <begin position="1336"/>
        <end position="1362"/>
    </location>
</feature>
<evidence type="ECO:0000256" key="2">
    <source>
        <dbReference type="PROSITE-ProRule" id="PRU00176"/>
    </source>
</evidence>
<evidence type="ECO:0000256" key="4">
    <source>
        <dbReference type="SAM" id="MobiDB-lite"/>
    </source>
</evidence>
<name>A0A8H8BUY2_9HELO</name>
<dbReference type="Gene3D" id="1.10.10.60">
    <property type="entry name" value="Homeodomain-like"/>
    <property type="match status" value="1"/>
</dbReference>
<dbReference type="Pfam" id="PF00249">
    <property type="entry name" value="Myb_DNA-binding"/>
    <property type="match status" value="1"/>
</dbReference>
<evidence type="ECO:0008006" key="9">
    <source>
        <dbReference type="Google" id="ProtNLM"/>
    </source>
</evidence>
<feature type="region of interest" description="Disordered" evidence="4">
    <location>
        <begin position="768"/>
        <end position="817"/>
    </location>
</feature>
<dbReference type="PANTHER" id="PTHR35391:SF7">
    <property type="entry name" value="C2H2-TYPE DOMAIN-CONTAINING PROTEIN"/>
    <property type="match status" value="1"/>
</dbReference>
<evidence type="ECO:0000313" key="7">
    <source>
        <dbReference type="EMBL" id="KAG4425045.1"/>
    </source>
</evidence>
<keyword evidence="1" id="KW-0479">Metal-binding</keyword>
<dbReference type="GO" id="GO:0008270">
    <property type="term" value="F:zinc ion binding"/>
    <property type="evidence" value="ECO:0007669"/>
    <property type="project" value="UniProtKB-KW"/>
</dbReference>
<dbReference type="SUPFAM" id="SSF46689">
    <property type="entry name" value="Homeodomain-like"/>
    <property type="match status" value="1"/>
</dbReference>
<keyword evidence="1" id="KW-0863">Zinc-finger</keyword>
<evidence type="ECO:0000259" key="6">
    <source>
        <dbReference type="PROSITE" id="PS50157"/>
    </source>
</evidence>
<dbReference type="Gene3D" id="3.30.70.330">
    <property type="match status" value="2"/>
</dbReference>
<feature type="compositionally biased region" description="Polar residues" evidence="4">
    <location>
        <begin position="1202"/>
        <end position="1215"/>
    </location>
</feature>
<dbReference type="SMART" id="SM00360">
    <property type="entry name" value="RRM"/>
    <property type="match status" value="2"/>
</dbReference>
<dbReference type="GO" id="GO:0003723">
    <property type="term" value="F:RNA binding"/>
    <property type="evidence" value="ECO:0007669"/>
    <property type="project" value="UniProtKB-UniRule"/>
</dbReference>
<dbReference type="Gene3D" id="3.30.160.60">
    <property type="entry name" value="Classic Zinc Finger"/>
    <property type="match status" value="1"/>
</dbReference>
<dbReference type="InterPro" id="IPR013087">
    <property type="entry name" value="Znf_C2H2_type"/>
</dbReference>
<feature type="region of interest" description="Disordered" evidence="4">
    <location>
        <begin position="1197"/>
        <end position="1245"/>
    </location>
</feature>
<dbReference type="InterPro" id="IPR012677">
    <property type="entry name" value="Nucleotide-bd_a/b_plait_sf"/>
</dbReference>
<proteinExistence type="predicted"/>
<dbReference type="InterPro" id="IPR058925">
    <property type="entry name" value="zf-C2H2_AcuF"/>
</dbReference>
<dbReference type="SMART" id="SM00355">
    <property type="entry name" value="ZnF_C2H2"/>
    <property type="match status" value="2"/>
</dbReference>
<evidence type="ECO:0000256" key="1">
    <source>
        <dbReference type="PROSITE-ProRule" id="PRU00042"/>
    </source>
</evidence>
<feature type="domain" description="RRM" evidence="5">
    <location>
        <begin position="867"/>
        <end position="939"/>
    </location>
</feature>
<keyword evidence="8" id="KW-1185">Reference proteome</keyword>
<accession>A0A8H8BUY2</accession>
<organism evidence="7 8">
    <name type="scientific">Cadophora malorum</name>
    <dbReference type="NCBI Taxonomy" id="108018"/>
    <lineage>
        <taxon>Eukaryota</taxon>
        <taxon>Fungi</taxon>
        <taxon>Dikarya</taxon>
        <taxon>Ascomycota</taxon>
        <taxon>Pezizomycotina</taxon>
        <taxon>Leotiomycetes</taxon>
        <taxon>Helotiales</taxon>
        <taxon>Ploettnerulaceae</taxon>
        <taxon>Cadophora</taxon>
    </lineage>
</organism>
<comment type="caution">
    <text evidence="7">The sequence shown here is derived from an EMBL/GenBank/DDBJ whole genome shotgun (WGS) entry which is preliminary data.</text>
</comment>
<dbReference type="InterPro" id="IPR009057">
    <property type="entry name" value="Homeodomain-like_sf"/>
</dbReference>
<dbReference type="OrthoDB" id="6133115at2759"/>
<dbReference type="SUPFAM" id="SSF54928">
    <property type="entry name" value="RNA-binding domain, RBD"/>
    <property type="match status" value="1"/>
</dbReference>
<dbReference type="CDD" id="cd00590">
    <property type="entry name" value="RRM_SF"/>
    <property type="match status" value="1"/>
</dbReference>
<feature type="region of interest" description="Disordered" evidence="4">
    <location>
        <begin position="1005"/>
        <end position="1026"/>
    </location>
</feature>
<dbReference type="Pfam" id="PF26082">
    <property type="entry name" value="zf-C2H2_AcuF"/>
    <property type="match status" value="1"/>
</dbReference>
<dbReference type="PROSITE" id="PS50157">
    <property type="entry name" value="ZINC_FINGER_C2H2_2"/>
    <property type="match status" value="1"/>
</dbReference>
<keyword evidence="2" id="KW-0694">RNA-binding</keyword>
<reference evidence="7" key="1">
    <citation type="submission" date="2021-02" db="EMBL/GenBank/DDBJ databases">
        <title>Genome sequence Cadophora malorum strain M34.</title>
        <authorList>
            <person name="Stefanovic E."/>
            <person name="Vu D."/>
            <person name="Scully C."/>
            <person name="Dijksterhuis J."/>
            <person name="Roader J."/>
            <person name="Houbraken J."/>
        </authorList>
    </citation>
    <scope>NUCLEOTIDE SEQUENCE</scope>
    <source>
        <strain evidence="7">M34</strain>
    </source>
</reference>
<feature type="coiled-coil region" evidence="3">
    <location>
        <begin position="1286"/>
        <end position="1313"/>
    </location>
</feature>
<dbReference type="Pfam" id="PF00076">
    <property type="entry name" value="RRM_1"/>
    <property type="match status" value="2"/>
</dbReference>
<evidence type="ECO:0000259" key="5">
    <source>
        <dbReference type="PROSITE" id="PS50102"/>
    </source>
</evidence>
<dbReference type="InterPro" id="IPR001005">
    <property type="entry name" value="SANT/Myb"/>
</dbReference>
<dbReference type="PROSITE" id="PS50102">
    <property type="entry name" value="RRM"/>
    <property type="match status" value="2"/>
</dbReference>
<keyword evidence="3" id="KW-0175">Coiled coil</keyword>